<organism evidence="2 3">
    <name type="scientific">Raineya orbicola</name>
    <dbReference type="NCBI Taxonomy" id="2016530"/>
    <lineage>
        <taxon>Bacteria</taxon>
        <taxon>Pseudomonadati</taxon>
        <taxon>Bacteroidota</taxon>
        <taxon>Cytophagia</taxon>
        <taxon>Cytophagales</taxon>
        <taxon>Raineyaceae</taxon>
        <taxon>Raineya</taxon>
    </lineage>
</organism>
<dbReference type="RefSeq" id="WP_101358521.1">
    <property type="nucleotide sequence ID" value="NZ_NKXO01000017.1"/>
</dbReference>
<feature type="transmembrane region" description="Helical" evidence="1">
    <location>
        <begin position="96"/>
        <end position="115"/>
    </location>
</feature>
<evidence type="ECO:0000313" key="2">
    <source>
        <dbReference type="EMBL" id="PKQ69688.1"/>
    </source>
</evidence>
<dbReference type="OrthoDB" id="973593at2"/>
<evidence type="ECO:0000313" key="3">
    <source>
        <dbReference type="Proteomes" id="UP000233387"/>
    </source>
</evidence>
<dbReference type="InterPro" id="IPR011990">
    <property type="entry name" value="TPR-like_helical_dom_sf"/>
</dbReference>
<feature type="transmembrane region" description="Helical" evidence="1">
    <location>
        <begin position="120"/>
        <end position="142"/>
    </location>
</feature>
<protein>
    <submittedName>
        <fullName evidence="2">TPR repeat</fullName>
    </submittedName>
</protein>
<keyword evidence="1" id="KW-1133">Transmembrane helix</keyword>
<dbReference type="Proteomes" id="UP000233387">
    <property type="component" value="Unassembled WGS sequence"/>
</dbReference>
<keyword evidence="1" id="KW-0472">Membrane</keyword>
<gene>
    <name evidence="2" type="ORF">Rain11_1251</name>
</gene>
<feature type="transmembrane region" description="Helical" evidence="1">
    <location>
        <begin position="339"/>
        <end position="357"/>
    </location>
</feature>
<proteinExistence type="predicted"/>
<feature type="transmembrane region" description="Helical" evidence="1">
    <location>
        <begin position="148"/>
        <end position="166"/>
    </location>
</feature>
<accession>A0A2N3IHF9</accession>
<dbReference type="Gene3D" id="1.25.40.10">
    <property type="entry name" value="Tetratricopeptide repeat domain"/>
    <property type="match status" value="1"/>
</dbReference>
<feature type="transmembrane region" description="Helical" evidence="1">
    <location>
        <begin position="243"/>
        <end position="261"/>
    </location>
</feature>
<feature type="transmembrane region" description="Helical" evidence="1">
    <location>
        <begin position="307"/>
        <end position="324"/>
    </location>
</feature>
<feature type="transmembrane region" description="Helical" evidence="1">
    <location>
        <begin position="16"/>
        <end position="34"/>
    </location>
</feature>
<dbReference type="InterPro" id="IPR019734">
    <property type="entry name" value="TPR_rpt"/>
</dbReference>
<feature type="transmembrane region" description="Helical" evidence="1">
    <location>
        <begin position="384"/>
        <end position="402"/>
    </location>
</feature>
<comment type="caution">
    <text evidence="2">The sequence shown here is derived from an EMBL/GenBank/DDBJ whole genome shotgun (WGS) entry which is preliminary data.</text>
</comment>
<reference evidence="2 3" key="1">
    <citation type="submission" date="2017-06" db="EMBL/GenBank/DDBJ databases">
        <title>Raineya orbicola gen. nov., sp. nov. a slightly thermophilic bacterium of the phylum Bacteroidetes and the description of Raineyaceae fam. nov.</title>
        <authorList>
            <person name="Albuquerque L."/>
            <person name="Polonia A.R.M."/>
            <person name="Barroso C."/>
            <person name="Froufe H.J.C."/>
            <person name="Lage O."/>
            <person name="Lobo-Da-Cunha A."/>
            <person name="Egas C."/>
            <person name="Da Costa M.S."/>
        </authorList>
    </citation>
    <scope>NUCLEOTIDE SEQUENCE [LARGE SCALE GENOMIC DNA]</scope>
    <source>
        <strain evidence="2 3">SPSPC-11</strain>
    </source>
</reference>
<feature type="transmembrane region" description="Helical" evidence="1">
    <location>
        <begin position="178"/>
        <end position="196"/>
    </location>
</feature>
<evidence type="ECO:0000256" key="1">
    <source>
        <dbReference type="SAM" id="Phobius"/>
    </source>
</evidence>
<dbReference type="AlphaFoldDB" id="A0A2N3IHF9"/>
<name>A0A2N3IHF9_9BACT</name>
<sequence>MQKKHLLFWRNFPNKWLVYWFMIFAVATLIAMLISRHWGYQWLYEWKTLITTQNQEIPLETFEKGLLQVDFLVPSYFQQYLYVATDLKIPFWASQVWWIVISLAISLLGASISFFNRTYFLLSATLMIIFIITLQIHLLGIFGIYAKWLWSGIWIVLIVGANYYFHAFGQKYSFLQRFGINLILWLLLDLLIFLFAKESNPTLYLSSYGIVLPAIVAVSTIFLVASEIPYLVASLTATQPKKLGFHLFIVLYLTNLLLLYLRNSKQYNTNFLLIDDFYILAISQIAGFWGVRYNPLFQTIVPERMRIWVYLAMVIITNITLFYFNTTANEDAIAASEDFITYSHAGFAVALWVYVTFNLQKINFQEANQNFSQIFYGNQEAKPIPWYLTRGLGFLLMGLLIYKENAIALNQAIAAYFSGVGDLYLESPRETEHLLANDSYETALSRDPVSHRLWLAKASIIGKKENLSEEQTEKRVKALKQALLRDPQAFTYAIIAQEYIDKNQIPQAIAYYLQGVQKFPQNAFLYNNLGVMYSLENKIDSAYFYLKKAQNYTKNPLEIQTNVLGLLARKPFLPQDTLGKISPQNDATFNSNLFATFNAYQKMANFPFNVSFARKNLDDTTLLNKNQAIYLYNFLSANAQDTNALHVINRLLNSNQNISLNDFLLQAKLNHFYKKNHHQQAVEASRFLAYISASDYQYNLVKHLLRLGQPWQAVQAVEKLQKNEFASQSKSEINYLWAVALSEDKNLEECVGLWQLVALDSLKPQRKKIAETMFKIHYAEKNKWQEYSDSVRYGMIYYRNDLDNQLKMQMAESIQNETLKAKAFAETANLLLKEGKIAEADNFLQKIPNNLSISPNAQSELIWVKMKVAFYKNDLSTLKNLVENYKLNALYEPYQKFFRGVLAEKNQPDNAYKLYQEAIWGNPFEIMFYPNIIALSNELDKNPQGKAYDWAVQATRFNELHPLAWKLYFEQCLKAEFWEYAQEALSKIESLAPQDFPRYKTMLTEKKR</sequence>
<keyword evidence="1" id="KW-0812">Transmembrane</keyword>
<dbReference type="EMBL" id="NKXO01000017">
    <property type="protein sequence ID" value="PKQ69688.1"/>
    <property type="molecule type" value="Genomic_DNA"/>
</dbReference>
<keyword evidence="3" id="KW-1185">Reference proteome</keyword>
<feature type="transmembrane region" description="Helical" evidence="1">
    <location>
        <begin position="277"/>
        <end position="295"/>
    </location>
</feature>
<feature type="transmembrane region" description="Helical" evidence="1">
    <location>
        <begin position="208"/>
        <end position="231"/>
    </location>
</feature>
<dbReference type="SMART" id="SM00028">
    <property type="entry name" value="TPR"/>
    <property type="match status" value="3"/>
</dbReference>
<dbReference type="SUPFAM" id="SSF48452">
    <property type="entry name" value="TPR-like"/>
    <property type="match status" value="1"/>
</dbReference>